<comment type="similarity">
    <text evidence="1">Belongs to the RutC family.</text>
</comment>
<name>A0A1L9T3K6_9EURO</name>
<keyword evidence="3" id="KW-1185">Reference proteome</keyword>
<evidence type="ECO:0000313" key="3">
    <source>
        <dbReference type="Proteomes" id="UP000184356"/>
    </source>
</evidence>
<dbReference type="EMBL" id="KV878595">
    <property type="protein sequence ID" value="OJJ54034.1"/>
    <property type="molecule type" value="Genomic_DNA"/>
</dbReference>
<sequence>MFRISHRLLTISRPLLTASIRPRLIPRVQLPLQAARMSDLTNIFTANACPPVGPYSQAVKANGQIFLSGQIPADKNGNLVEGDIATKTQACCDNIKAILDAAGSSVSKIIRVNVFLDDMSNFAEMNAQYEKFFTHKPARSCIAAKQLPKGVPVEIECIALA</sequence>
<dbReference type="PANTHER" id="PTHR11803">
    <property type="entry name" value="2-IMINOBUTANOATE/2-IMINOPROPANOATE DEAMINASE RIDA"/>
    <property type="match status" value="1"/>
</dbReference>
<dbReference type="PROSITE" id="PS01094">
    <property type="entry name" value="UPF0076"/>
    <property type="match status" value="1"/>
</dbReference>
<dbReference type="InterPro" id="IPR006056">
    <property type="entry name" value="RidA"/>
</dbReference>
<reference evidence="3" key="1">
    <citation type="journal article" date="2017" name="Genome Biol.">
        <title>Comparative genomics reveals high biological diversity and specific adaptations in the industrially and medically important fungal genus Aspergillus.</title>
        <authorList>
            <person name="de Vries R.P."/>
            <person name="Riley R."/>
            <person name="Wiebenga A."/>
            <person name="Aguilar-Osorio G."/>
            <person name="Amillis S."/>
            <person name="Uchima C.A."/>
            <person name="Anderluh G."/>
            <person name="Asadollahi M."/>
            <person name="Askin M."/>
            <person name="Barry K."/>
            <person name="Battaglia E."/>
            <person name="Bayram O."/>
            <person name="Benocci T."/>
            <person name="Braus-Stromeyer S.A."/>
            <person name="Caldana C."/>
            <person name="Canovas D."/>
            <person name="Cerqueira G.C."/>
            <person name="Chen F."/>
            <person name="Chen W."/>
            <person name="Choi C."/>
            <person name="Clum A."/>
            <person name="Dos Santos R.A."/>
            <person name="Damasio A.R."/>
            <person name="Diallinas G."/>
            <person name="Emri T."/>
            <person name="Fekete E."/>
            <person name="Flipphi M."/>
            <person name="Freyberg S."/>
            <person name="Gallo A."/>
            <person name="Gournas C."/>
            <person name="Habgood R."/>
            <person name="Hainaut M."/>
            <person name="Harispe M.L."/>
            <person name="Henrissat B."/>
            <person name="Hilden K.S."/>
            <person name="Hope R."/>
            <person name="Hossain A."/>
            <person name="Karabika E."/>
            <person name="Karaffa L."/>
            <person name="Karanyi Z."/>
            <person name="Krasevec N."/>
            <person name="Kuo A."/>
            <person name="Kusch H."/>
            <person name="LaButti K."/>
            <person name="Lagendijk E.L."/>
            <person name="Lapidus A."/>
            <person name="Levasseur A."/>
            <person name="Lindquist E."/>
            <person name="Lipzen A."/>
            <person name="Logrieco A.F."/>
            <person name="MacCabe A."/>
            <person name="Maekelae M.R."/>
            <person name="Malavazi I."/>
            <person name="Melin P."/>
            <person name="Meyer V."/>
            <person name="Mielnichuk N."/>
            <person name="Miskei M."/>
            <person name="Molnar A.P."/>
            <person name="Mule G."/>
            <person name="Ngan C.Y."/>
            <person name="Orejas M."/>
            <person name="Orosz E."/>
            <person name="Ouedraogo J.P."/>
            <person name="Overkamp K.M."/>
            <person name="Park H.-S."/>
            <person name="Perrone G."/>
            <person name="Piumi F."/>
            <person name="Punt P.J."/>
            <person name="Ram A.F."/>
            <person name="Ramon A."/>
            <person name="Rauscher S."/>
            <person name="Record E."/>
            <person name="Riano-Pachon D.M."/>
            <person name="Robert V."/>
            <person name="Roehrig J."/>
            <person name="Ruller R."/>
            <person name="Salamov A."/>
            <person name="Salih N.S."/>
            <person name="Samson R.A."/>
            <person name="Sandor E."/>
            <person name="Sanguinetti M."/>
            <person name="Schuetze T."/>
            <person name="Sepcic K."/>
            <person name="Shelest E."/>
            <person name="Sherlock G."/>
            <person name="Sophianopoulou V."/>
            <person name="Squina F.M."/>
            <person name="Sun H."/>
            <person name="Susca A."/>
            <person name="Todd R.B."/>
            <person name="Tsang A."/>
            <person name="Unkles S.E."/>
            <person name="van de Wiele N."/>
            <person name="van Rossen-Uffink D."/>
            <person name="Oliveira J.V."/>
            <person name="Vesth T.C."/>
            <person name="Visser J."/>
            <person name="Yu J.-H."/>
            <person name="Zhou M."/>
            <person name="Andersen M.R."/>
            <person name="Archer D.B."/>
            <person name="Baker S.E."/>
            <person name="Benoit I."/>
            <person name="Brakhage A.A."/>
            <person name="Braus G.H."/>
            <person name="Fischer R."/>
            <person name="Frisvad J.C."/>
            <person name="Goldman G.H."/>
            <person name="Houbraken J."/>
            <person name="Oakley B."/>
            <person name="Pocsi I."/>
            <person name="Scazzocchio C."/>
            <person name="Seiboth B."/>
            <person name="vanKuyk P.A."/>
            <person name="Wortman J."/>
            <person name="Dyer P.S."/>
            <person name="Grigoriev I.V."/>
        </authorList>
    </citation>
    <scope>NUCLEOTIDE SEQUENCE [LARGE SCALE GENOMIC DNA]</scope>
    <source>
        <strain evidence="3">CBS 593.65</strain>
    </source>
</reference>
<dbReference type="Proteomes" id="UP000184356">
    <property type="component" value="Unassembled WGS sequence"/>
</dbReference>
<dbReference type="CDD" id="cd00448">
    <property type="entry name" value="YjgF_YER057c_UK114_family"/>
    <property type="match status" value="1"/>
</dbReference>
<dbReference type="STRING" id="1036612.A0A1L9T3K6"/>
<dbReference type="InterPro" id="IPR019897">
    <property type="entry name" value="RidA_CS"/>
</dbReference>
<organism evidence="2 3">
    <name type="scientific">Aspergillus sydowii CBS 593.65</name>
    <dbReference type="NCBI Taxonomy" id="1036612"/>
    <lineage>
        <taxon>Eukaryota</taxon>
        <taxon>Fungi</taxon>
        <taxon>Dikarya</taxon>
        <taxon>Ascomycota</taxon>
        <taxon>Pezizomycotina</taxon>
        <taxon>Eurotiomycetes</taxon>
        <taxon>Eurotiomycetidae</taxon>
        <taxon>Eurotiales</taxon>
        <taxon>Aspergillaceae</taxon>
        <taxon>Aspergillus</taxon>
        <taxon>Aspergillus subgen. Nidulantes</taxon>
    </lineage>
</organism>
<dbReference type="FunFam" id="3.30.1330.40:FF:000001">
    <property type="entry name" value="L-PSP family endoribonuclease"/>
    <property type="match status" value="1"/>
</dbReference>
<dbReference type="Gene3D" id="3.30.1330.40">
    <property type="entry name" value="RutC-like"/>
    <property type="match status" value="1"/>
</dbReference>
<dbReference type="NCBIfam" id="TIGR00004">
    <property type="entry name" value="Rid family detoxifying hydrolase"/>
    <property type="match status" value="1"/>
</dbReference>
<dbReference type="RefSeq" id="XP_040697840.1">
    <property type="nucleotide sequence ID" value="XM_040842979.1"/>
</dbReference>
<dbReference type="InterPro" id="IPR006175">
    <property type="entry name" value="YjgF/YER057c/UK114"/>
</dbReference>
<dbReference type="GO" id="GO:0005829">
    <property type="term" value="C:cytosol"/>
    <property type="evidence" value="ECO:0007669"/>
    <property type="project" value="TreeGrafter"/>
</dbReference>
<evidence type="ECO:0000313" key="2">
    <source>
        <dbReference type="EMBL" id="OJJ54034.1"/>
    </source>
</evidence>
<gene>
    <name evidence="2" type="ORF">ASPSYDRAFT_161302</name>
</gene>
<dbReference type="SUPFAM" id="SSF55298">
    <property type="entry name" value="YjgF-like"/>
    <property type="match status" value="1"/>
</dbReference>
<dbReference type="OrthoDB" id="309640at2759"/>
<dbReference type="Pfam" id="PF01042">
    <property type="entry name" value="Ribonuc_L-PSP"/>
    <property type="match status" value="1"/>
</dbReference>
<dbReference type="InterPro" id="IPR035959">
    <property type="entry name" value="RutC-like_sf"/>
</dbReference>
<dbReference type="VEuPathDB" id="FungiDB:ASPSYDRAFT_161302"/>
<dbReference type="GeneID" id="63759052"/>
<evidence type="ECO:0000256" key="1">
    <source>
        <dbReference type="ARBA" id="ARBA00010552"/>
    </source>
</evidence>
<proteinExistence type="inferred from homology"/>
<accession>A0A1L9T3K6</accession>
<dbReference type="AlphaFoldDB" id="A0A1L9T3K6"/>
<dbReference type="PANTHER" id="PTHR11803:SF58">
    <property type="entry name" value="PROTEIN HMF1-RELATED"/>
    <property type="match status" value="1"/>
</dbReference>
<protein>
    <submittedName>
        <fullName evidence="2">Uncharacterized protein</fullName>
    </submittedName>
</protein>
<dbReference type="GO" id="GO:0019239">
    <property type="term" value="F:deaminase activity"/>
    <property type="evidence" value="ECO:0007669"/>
    <property type="project" value="TreeGrafter"/>
</dbReference>
<dbReference type="GO" id="GO:0005739">
    <property type="term" value="C:mitochondrion"/>
    <property type="evidence" value="ECO:0007669"/>
    <property type="project" value="TreeGrafter"/>
</dbReference>